<organism evidence="2 3">
    <name type="scientific">Chengkuizengella axinellae</name>
    <dbReference type="NCBI Taxonomy" id="3064388"/>
    <lineage>
        <taxon>Bacteria</taxon>
        <taxon>Bacillati</taxon>
        <taxon>Bacillota</taxon>
        <taxon>Bacilli</taxon>
        <taxon>Bacillales</taxon>
        <taxon>Paenibacillaceae</taxon>
        <taxon>Chengkuizengella</taxon>
    </lineage>
</organism>
<dbReference type="Proteomes" id="UP001231941">
    <property type="component" value="Unassembled WGS sequence"/>
</dbReference>
<dbReference type="RefSeq" id="WP_305992548.1">
    <property type="nucleotide sequence ID" value="NZ_JAVAMP010000006.1"/>
</dbReference>
<feature type="transmembrane region" description="Helical" evidence="1">
    <location>
        <begin position="7"/>
        <end position="29"/>
    </location>
</feature>
<keyword evidence="1" id="KW-0812">Transmembrane</keyword>
<evidence type="ECO:0000313" key="3">
    <source>
        <dbReference type="Proteomes" id="UP001231941"/>
    </source>
</evidence>
<evidence type="ECO:0000313" key="2">
    <source>
        <dbReference type="EMBL" id="MDP5275239.1"/>
    </source>
</evidence>
<gene>
    <name evidence="2" type="ORF">Q5Y73_14070</name>
</gene>
<keyword evidence="3" id="KW-1185">Reference proteome</keyword>
<dbReference type="EMBL" id="JAVAMP010000006">
    <property type="protein sequence ID" value="MDP5275239.1"/>
    <property type="molecule type" value="Genomic_DNA"/>
</dbReference>
<reference evidence="2 3" key="1">
    <citation type="submission" date="2023-08" db="EMBL/GenBank/DDBJ databases">
        <authorList>
            <person name="Park J.-S."/>
        </authorList>
    </citation>
    <scope>NUCLEOTIDE SEQUENCE [LARGE SCALE GENOMIC DNA]</scope>
    <source>
        <strain evidence="2 3">2205SS18-9</strain>
    </source>
</reference>
<protein>
    <submittedName>
        <fullName evidence="2">Uncharacterized protein</fullName>
    </submittedName>
</protein>
<comment type="caution">
    <text evidence="2">The sequence shown here is derived from an EMBL/GenBank/DDBJ whole genome shotgun (WGS) entry which is preliminary data.</text>
</comment>
<evidence type="ECO:0000256" key="1">
    <source>
        <dbReference type="SAM" id="Phobius"/>
    </source>
</evidence>
<sequence length="864" mass="98048">MKVKKSYIRLGIGMLTMILFIVGILPLFASGPFDIHLTTNYSDWYEIEPPLSFKEQTGGIVYAITIEDVKAKMQITSEGSKVMLNYQDIFKNDPIINDAWDATVSYITPNTRQASQLQNDMFSSWTWWVRNASNIYVDPEDYVFFEELKQFVGQIKEPELFYWQGVTYIADGMVIGAFEGKKATIQVDQYLQDGTEDSYGIFKVDLRLVVKAQYDMLGFVHTTKTYWFNHFTEVSLKQFAFSATNTALSGGPRNSADVVGDLEVLDRDDTLNVTLLSTFNAASPTDNYNEDQWIKDRKNPKAHGPMNVPTYLYSIYINYDPTTDEFSLHNEALVETSTIWSTQLSSESPRVSTKINPDYGDYVLIIPILNVFRFYEDIGNPDNKSKVGAVNWSDVTNKLETKFKEVLSGGDSENRGFRKIVNDINIKYEKNLDDIAISDNLANQAFDQIMEKMKIGYESIDLSQYHDIPYISDNRVQSLMHDRLLPATPEGRAEIISFAKNADLANGNQIELDQQMKRLYEKHYEVQDIVDAWFSDSQELMTRNILAVPFKVKESDDLEIVITDTGITPKVANQNEAIGMEEYENQAQFNKEPSQSSYGIPGKQYTATLTLTNNSDFPVTNMVLRNYVVSSQPGGGNAPIIYNSTDEQNMGMFFGKQYAFEDNNGIKMVPTYPANAQVDPSLVNVKQFNTTGKNAGFLDAGETFETTFQWRMPTETQNPDKDPIYLYVTVGEEIDQHSAMIQSGGSGNVNWEPAFKNTLLQYTVDGTPATLISFTPSEIKPRNESPEITDRDDHTVAIQLDVADPNSDPDIIPKQDLRDEMDFLRFAEITTETEREVEEWVEDGYWANLGSGTVNYKRTQWIVD</sequence>
<name>A0ABT9J0T9_9BACL</name>
<accession>A0ABT9J0T9</accession>
<keyword evidence="1" id="KW-1133">Transmembrane helix</keyword>
<proteinExistence type="predicted"/>
<keyword evidence="1" id="KW-0472">Membrane</keyword>